<proteinExistence type="predicted"/>
<dbReference type="RefSeq" id="WP_344912629.1">
    <property type="nucleotide sequence ID" value="NZ_BAAAYO010000010.1"/>
</dbReference>
<organism evidence="1 2">
    <name type="scientific">Paenibacillus hodogayensis</name>
    <dbReference type="NCBI Taxonomy" id="279208"/>
    <lineage>
        <taxon>Bacteria</taxon>
        <taxon>Bacillati</taxon>
        <taxon>Bacillota</taxon>
        <taxon>Bacilli</taxon>
        <taxon>Bacillales</taxon>
        <taxon>Paenibacillaceae</taxon>
        <taxon>Paenibacillus</taxon>
    </lineage>
</organism>
<dbReference type="EMBL" id="JBHMAG010000007">
    <property type="protein sequence ID" value="MFB9751775.1"/>
    <property type="molecule type" value="Genomic_DNA"/>
</dbReference>
<sequence length="123" mass="14035">MIFDQLSLARQLEIVFKELHHELSELSSGTIFVQIRNNVIGKFGVRHLPFEGIDGKVEPKGAGLSDIQQRSFQKMALDALKYKTSWTHGEISFDFTVRQSKLCASVQFESNYNMSNLLIRKSN</sequence>
<gene>
    <name evidence="1" type="ORF">ACFFNY_09345</name>
</gene>
<reference evidence="1 2" key="1">
    <citation type="submission" date="2024-09" db="EMBL/GenBank/DDBJ databases">
        <authorList>
            <person name="Sun Q."/>
            <person name="Mori K."/>
        </authorList>
    </citation>
    <scope>NUCLEOTIDE SEQUENCE [LARGE SCALE GENOMIC DNA]</scope>
    <source>
        <strain evidence="1 2">JCM 12520</strain>
    </source>
</reference>
<evidence type="ECO:0000313" key="2">
    <source>
        <dbReference type="Proteomes" id="UP001589619"/>
    </source>
</evidence>
<protein>
    <submittedName>
        <fullName evidence="1">O-methyltransferase</fullName>
    </submittedName>
</protein>
<accession>A0ABV5VUG2</accession>
<comment type="caution">
    <text evidence="1">The sequence shown here is derived from an EMBL/GenBank/DDBJ whole genome shotgun (WGS) entry which is preliminary data.</text>
</comment>
<dbReference type="Proteomes" id="UP001589619">
    <property type="component" value="Unassembled WGS sequence"/>
</dbReference>
<evidence type="ECO:0000313" key="1">
    <source>
        <dbReference type="EMBL" id="MFB9751775.1"/>
    </source>
</evidence>
<name>A0ABV5VUG2_9BACL</name>
<keyword evidence="2" id="KW-1185">Reference proteome</keyword>